<dbReference type="PROSITE" id="PS00893">
    <property type="entry name" value="NUDIX_BOX"/>
    <property type="match status" value="1"/>
</dbReference>
<dbReference type="CDD" id="cd04678">
    <property type="entry name" value="NUDIX_MTH2_Nudt15"/>
    <property type="match status" value="1"/>
</dbReference>
<proteinExistence type="inferred from homology"/>
<evidence type="ECO:0000256" key="2">
    <source>
        <dbReference type="RuleBase" id="RU003476"/>
    </source>
</evidence>
<dbReference type="PROSITE" id="PS51462">
    <property type="entry name" value="NUDIX"/>
    <property type="match status" value="1"/>
</dbReference>
<reference evidence="4 5" key="1">
    <citation type="journal article" date="2016" name="Nat. Commun.">
        <title>Thousands of microbial genomes shed light on interconnected biogeochemical processes in an aquifer system.</title>
        <authorList>
            <person name="Anantharaman K."/>
            <person name="Brown C.T."/>
            <person name="Hug L.A."/>
            <person name="Sharon I."/>
            <person name="Castelle C.J."/>
            <person name="Probst A.J."/>
            <person name="Thomas B.C."/>
            <person name="Singh A."/>
            <person name="Wilkins M.J."/>
            <person name="Karaoz U."/>
            <person name="Brodie E.L."/>
            <person name="Williams K.H."/>
            <person name="Hubbard S.S."/>
            <person name="Banfield J.F."/>
        </authorList>
    </citation>
    <scope>NUCLEOTIDE SEQUENCE [LARGE SCALE GENOMIC DNA]</scope>
</reference>
<dbReference type="Gene3D" id="3.90.79.10">
    <property type="entry name" value="Nucleoside Triphosphate Pyrophosphohydrolase"/>
    <property type="match status" value="1"/>
</dbReference>
<keyword evidence="1 2" id="KW-0378">Hydrolase</keyword>
<gene>
    <name evidence="4" type="ORF">A2571_03130</name>
</gene>
<dbReference type="FunFam" id="3.90.79.10:FF:000060">
    <property type="entry name" value="Nudix hydrolase 1"/>
    <property type="match status" value="1"/>
</dbReference>
<name>A0A1G2QCC4_9BACT</name>
<protein>
    <submittedName>
        <fullName evidence="4">DNA mismatch repair protein MutT</fullName>
    </submittedName>
</protein>
<dbReference type="InterPro" id="IPR015797">
    <property type="entry name" value="NUDIX_hydrolase-like_dom_sf"/>
</dbReference>
<accession>A0A1G2QCC4</accession>
<dbReference type="AlphaFoldDB" id="A0A1G2QCC4"/>
<feature type="domain" description="Nudix hydrolase" evidence="3">
    <location>
        <begin position="7"/>
        <end position="136"/>
    </location>
</feature>
<dbReference type="InterPro" id="IPR020476">
    <property type="entry name" value="Nudix_hydrolase"/>
</dbReference>
<dbReference type="Proteomes" id="UP000177043">
    <property type="component" value="Unassembled WGS sequence"/>
</dbReference>
<evidence type="ECO:0000313" key="4">
    <source>
        <dbReference type="EMBL" id="OHA58225.1"/>
    </source>
</evidence>
<dbReference type="GO" id="GO:0035539">
    <property type="term" value="F:8-oxo-7,8-dihydrodeoxyguanosine triphosphate pyrophosphatase activity"/>
    <property type="evidence" value="ECO:0007669"/>
    <property type="project" value="TreeGrafter"/>
</dbReference>
<evidence type="ECO:0000259" key="3">
    <source>
        <dbReference type="PROSITE" id="PS51462"/>
    </source>
</evidence>
<dbReference type="PANTHER" id="PTHR16099:SF5">
    <property type="entry name" value="NUCLEOTIDE TRIPHOSPHATE DIPHOSPHATASE NUDT15"/>
    <property type="match status" value="1"/>
</dbReference>
<comment type="similarity">
    <text evidence="2">Belongs to the Nudix hydrolase family.</text>
</comment>
<dbReference type="STRING" id="1802438.A2571_03130"/>
<sequence length="142" mass="16297">MTEVTKNPRVGVGVFVFKSGKFLMGKRLGSHGEGSWSVPGGHLEFSESFADTAKREVLEETGLKIKNIRFGAVTNDYFKDENKHYVTVWMVSDYESGEATILEPDKYVEQDWFDFNNLPAPLFLPWEQLLKSEFINNIRKQN</sequence>
<organism evidence="4 5">
    <name type="scientific">Candidatus Vogelbacteria bacterium RIFOXYD1_FULL_44_32</name>
    <dbReference type="NCBI Taxonomy" id="1802438"/>
    <lineage>
        <taxon>Bacteria</taxon>
        <taxon>Candidatus Vogeliibacteriota</taxon>
    </lineage>
</organism>
<dbReference type="EMBL" id="MHTJ01000004">
    <property type="protein sequence ID" value="OHA58225.1"/>
    <property type="molecule type" value="Genomic_DNA"/>
</dbReference>
<comment type="caution">
    <text evidence="4">The sequence shown here is derived from an EMBL/GenBank/DDBJ whole genome shotgun (WGS) entry which is preliminary data.</text>
</comment>
<dbReference type="InterPro" id="IPR000086">
    <property type="entry name" value="NUDIX_hydrolase_dom"/>
</dbReference>
<dbReference type="GO" id="GO:0006203">
    <property type="term" value="P:dGTP catabolic process"/>
    <property type="evidence" value="ECO:0007669"/>
    <property type="project" value="TreeGrafter"/>
</dbReference>
<dbReference type="PANTHER" id="PTHR16099">
    <property type="entry name" value="8-OXO-DGTP DIPHOSPHATES NUDT15"/>
    <property type="match status" value="1"/>
</dbReference>
<evidence type="ECO:0000256" key="1">
    <source>
        <dbReference type="ARBA" id="ARBA00022801"/>
    </source>
</evidence>
<dbReference type="InterPro" id="IPR020084">
    <property type="entry name" value="NUDIX_hydrolase_CS"/>
</dbReference>
<dbReference type="PRINTS" id="PR00502">
    <property type="entry name" value="NUDIXFAMILY"/>
</dbReference>
<dbReference type="Pfam" id="PF00293">
    <property type="entry name" value="NUDIX"/>
    <property type="match status" value="1"/>
</dbReference>
<dbReference type="SUPFAM" id="SSF55811">
    <property type="entry name" value="Nudix"/>
    <property type="match status" value="1"/>
</dbReference>
<evidence type="ECO:0000313" key="5">
    <source>
        <dbReference type="Proteomes" id="UP000177043"/>
    </source>
</evidence>
<dbReference type="GO" id="GO:0005829">
    <property type="term" value="C:cytosol"/>
    <property type="evidence" value="ECO:0007669"/>
    <property type="project" value="TreeGrafter"/>
</dbReference>